<dbReference type="SUPFAM" id="SSF48452">
    <property type="entry name" value="TPR-like"/>
    <property type="match status" value="2"/>
</dbReference>
<dbReference type="Gene3D" id="1.25.40.10">
    <property type="entry name" value="Tetratricopeptide repeat domain"/>
    <property type="match status" value="4"/>
</dbReference>
<keyword evidence="5" id="KW-0282">Flagellum</keyword>
<dbReference type="PANTHER" id="PTHR45586:SF1">
    <property type="entry name" value="LIPOPOLYSACCHARIDE ASSEMBLY PROTEIN B"/>
    <property type="match status" value="1"/>
</dbReference>
<name>A0ABS7JL79_9HELI</name>
<dbReference type="PANTHER" id="PTHR45586">
    <property type="entry name" value="TPR REPEAT-CONTAINING PROTEIN PA4667"/>
    <property type="match status" value="1"/>
</dbReference>
<keyword evidence="5" id="KW-0966">Cell projection</keyword>
<reference evidence="5 6" key="1">
    <citation type="submission" date="2021-08" db="EMBL/GenBank/DDBJ databases">
        <title>Helicobacter spp. isolated from feces of Anatolian Ground Squirrel (Spermophilus xanthoprymnus) in Turkey.</title>
        <authorList>
            <person name="Aydin F."/>
            <person name="Abay S."/>
            <person name="Kayman T."/>
            <person name="Karakaya E."/>
            <person name="Saticioglu I.B."/>
        </authorList>
    </citation>
    <scope>NUCLEOTIDE SEQUENCE [LARGE SCALE GENOMIC DNA]</scope>
    <source>
        <strain evidence="5 6">Faydin-H70</strain>
    </source>
</reference>
<dbReference type="InterPro" id="IPR011990">
    <property type="entry name" value="TPR-like_helical_dom_sf"/>
</dbReference>
<dbReference type="InterPro" id="IPR055917">
    <property type="entry name" value="DUF7494"/>
</dbReference>
<dbReference type="InterPro" id="IPR051012">
    <property type="entry name" value="CellSynth/LPSAsmb/PSIAsmb"/>
</dbReference>
<organism evidence="5 6">
    <name type="scientific">Helicobacter turcicus</name>
    <dbReference type="NCBI Taxonomy" id="2867412"/>
    <lineage>
        <taxon>Bacteria</taxon>
        <taxon>Pseudomonadati</taxon>
        <taxon>Campylobacterota</taxon>
        <taxon>Epsilonproteobacteria</taxon>
        <taxon>Campylobacterales</taxon>
        <taxon>Helicobacteraceae</taxon>
        <taxon>Helicobacter</taxon>
    </lineage>
</organism>
<evidence type="ECO:0000256" key="2">
    <source>
        <dbReference type="ARBA" id="ARBA00022803"/>
    </source>
</evidence>
<keyword evidence="2 3" id="KW-0802">TPR repeat</keyword>
<accession>A0ABS7JL79</accession>
<dbReference type="PROSITE" id="PS50005">
    <property type="entry name" value="TPR"/>
    <property type="match status" value="1"/>
</dbReference>
<dbReference type="EMBL" id="JAIGYQ010000001">
    <property type="protein sequence ID" value="MBX7490135.1"/>
    <property type="molecule type" value="Genomic_DNA"/>
</dbReference>
<keyword evidence="6" id="KW-1185">Reference proteome</keyword>
<sequence>MFAKAFGLEFYVDSGREANRNFAVLNLRDDKPFACYEELDRASEVSAIICNFDAPLLSRFQRSETLFFSITPELFNDNTNGFSLKITPKMNKKMKLYNTEFELSSNQRVPMENNAKSRRWQILGYEGEIPFLNDKPSYGINFPMRFDEVPSIGVLDAQMRPMDNQVGRDKDYFLNVQSFVERGSYAEALSTIDEMLGIYPETIFKRDVLYLRLVALDGMYNVENYEDVVALGKAWLGAYPTDIHVPQVLFIIAKTYAEMKFFEEAKYYYDRLFNEYKGDKYELLARLNYGEHLYARGDRKVVLEMYESVLNETRDLEVASLASVLLGDYYRKEGEKKRAEKYLNDTLEANPNFFLQDVPKYYTMMQSWAEFGVYETPAKVLEVMFNSFEDKTEPLYLPMLKDMAMWFDKAGDLQKAHKYYQMFLSESESESEREEIKKLDDALLLDDNESNATKRLEHYDYVIANYKGKEEERIALEKKAQTYYDLGDYLSVFRMREELDRVLGENMPVLINATSALTKKTLEAGNCKEAAYYGGLYGDKLLLQDYEFLKLFDCLYANKQFIPALQIAREKSTQANTPKQKEEWLYRLAWVEYSLQDYPKAALAARDTLRLLSDPKHNDSAWVLFMAQIRQGNNEEAFKLLPRLEDSLKNSNKMIEVYRVMLQDALARKDDTAIKVYAKNLMDLQEMHERYEYSPWVELGVVEALNREGKFEESLEMLQKAELHANKDTEKIQIYYLQGYLHDKLGDKKAAVESYGKCETINAESPWKNLCVDAKKLLENEQ</sequence>
<evidence type="ECO:0000313" key="5">
    <source>
        <dbReference type="EMBL" id="MBX7490135.1"/>
    </source>
</evidence>
<evidence type="ECO:0000259" key="4">
    <source>
        <dbReference type="Pfam" id="PF24323"/>
    </source>
</evidence>
<feature type="domain" description="DUF7494" evidence="4">
    <location>
        <begin position="8"/>
        <end position="128"/>
    </location>
</feature>
<dbReference type="Proteomes" id="UP000700059">
    <property type="component" value="Unassembled WGS sequence"/>
</dbReference>
<proteinExistence type="predicted"/>
<evidence type="ECO:0000313" key="6">
    <source>
        <dbReference type="Proteomes" id="UP000700059"/>
    </source>
</evidence>
<feature type="repeat" description="TPR" evidence="3">
    <location>
        <begin position="320"/>
        <end position="353"/>
    </location>
</feature>
<dbReference type="Pfam" id="PF13181">
    <property type="entry name" value="TPR_8"/>
    <property type="match status" value="2"/>
</dbReference>
<dbReference type="SMART" id="SM00028">
    <property type="entry name" value="TPR"/>
    <property type="match status" value="5"/>
</dbReference>
<protein>
    <submittedName>
        <fullName evidence="5">Flagellar functional protein</fullName>
    </submittedName>
</protein>
<dbReference type="InterPro" id="IPR019734">
    <property type="entry name" value="TPR_rpt"/>
</dbReference>
<comment type="caution">
    <text evidence="5">The sequence shown here is derived from an EMBL/GenBank/DDBJ whole genome shotgun (WGS) entry which is preliminary data.</text>
</comment>
<gene>
    <name evidence="5" type="ORF">K4G57_01400</name>
</gene>
<evidence type="ECO:0000256" key="3">
    <source>
        <dbReference type="PROSITE-ProRule" id="PRU00339"/>
    </source>
</evidence>
<dbReference type="Pfam" id="PF24323">
    <property type="entry name" value="DUF7494"/>
    <property type="match status" value="1"/>
</dbReference>
<keyword evidence="1" id="KW-0677">Repeat</keyword>
<evidence type="ECO:0000256" key="1">
    <source>
        <dbReference type="ARBA" id="ARBA00022737"/>
    </source>
</evidence>
<keyword evidence="5" id="KW-0969">Cilium</keyword>